<dbReference type="SMART" id="SM00062">
    <property type="entry name" value="PBPb"/>
    <property type="match status" value="1"/>
</dbReference>
<dbReference type="InterPro" id="IPR001638">
    <property type="entry name" value="Solute-binding_3/MltF_N"/>
</dbReference>
<dbReference type="PROSITE" id="PS01039">
    <property type="entry name" value="SBP_BACTERIAL_3"/>
    <property type="match status" value="1"/>
</dbReference>
<comment type="subcellular location">
    <subcellularLocation>
        <location evidence="1">Cell envelope</location>
    </subcellularLocation>
</comment>
<dbReference type="RefSeq" id="WP_115220617.1">
    <property type="nucleotide sequence ID" value="NZ_CAXYJE010000004.1"/>
</dbReference>
<feature type="chain" id="PRO_5016971569" evidence="5">
    <location>
        <begin position="19"/>
        <end position="241"/>
    </location>
</feature>
<dbReference type="Gene3D" id="3.40.190.10">
    <property type="entry name" value="Periplasmic binding protein-like II"/>
    <property type="match status" value="2"/>
</dbReference>
<evidence type="ECO:0000313" key="8">
    <source>
        <dbReference type="Proteomes" id="UP000254677"/>
    </source>
</evidence>
<evidence type="ECO:0000256" key="5">
    <source>
        <dbReference type="SAM" id="SignalP"/>
    </source>
</evidence>
<dbReference type="AlphaFoldDB" id="A0A378J2R3"/>
<accession>A0A378J2R3</accession>
<evidence type="ECO:0000256" key="4">
    <source>
        <dbReference type="RuleBase" id="RU003744"/>
    </source>
</evidence>
<dbReference type="SUPFAM" id="SSF53850">
    <property type="entry name" value="Periplasmic binding protein-like II"/>
    <property type="match status" value="1"/>
</dbReference>
<dbReference type="PANTHER" id="PTHR35936:SF19">
    <property type="entry name" value="AMINO-ACID-BINDING PROTEIN YXEM-RELATED"/>
    <property type="match status" value="1"/>
</dbReference>
<evidence type="ECO:0000256" key="3">
    <source>
        <dbReference type="ARBA" id="ARBA00022729"/>
    </source>
</evidence>
<proteinExistence type="inferred from homology"/>
<dbReference type="GO" id="GO:0030313">
    <property type="term" value="C:cell envelope"/>
    <property type="evidence" value="ECO:0007669"/>
    <property type="project" value="UniProtKB-SubCell"/>
</dbReference>
<dbReference type="EMBL" id="UGOA01000001">
    <property type="protein sequence ID" value="STX41251.1"/>
    <property type="molecule type" value="Genomic_DNA"/>
</dbReference>
<keyword evidence="3 5" id="KW-0732">Signal</keyword>
<organism evidence="7 8">
    <name type="scientific">Legionella donaldsonii</name>
    <dbReference type="NCBI Taxonomy" id="45060"/>
    <lineage>
        <taxon>Bacteria</taxon>
        <taxon>Pseudomonadati</taxon>
        <taxon>Pseudomonadota</taxon>
        <taxon>Gammaproteobacteria</taxon>
        <taxon>Legionellales</taxon>
        <taxon>Legionellaceae</taxon>
        <taxon>Legionella</taxon>
    </lineage>
</organism>
<dbReference type="OrthoDB" id="9768183at2"/>
<feature type="domain" description="Solute-binding protein family 3/N-terminal" evidence="6">
    <location>
        <begin position="20"/>
        <end position="241"/>
    </location>
</feature>
<reference evidence="7 8" key="1">
    <citation type="submission" date="2018-06" db="EMBL/GenBank/DDBJ databases">
        <authorList>
            <consortium name="Pathogen Informatics"/>
            <person name="Doyle S."/>
        </authorList>
    </citation>
    <scope>NUCLEOTIDE SEQUENCE [LARGE SCALE GENOMIC DNA]</scope>
    <source>
        <strain evidence="7 8">NCTC13292</strain>
    </source>
</reference>
<dbReference type="PANTHER" id="PTHR35936">
    <property type="entry name" value="MEMBRANE-BOUND LYTIC MUREIN TRANSGLYCOSYLASE F"/>
    <property type="match status" value="1"/>
</dbReference>
<keyword evidence="8" id="KW-1185">Reference proteome</keyword>
<dbReference type="InterPro" id="IPR018313">
    <property type="entry name" value="SBP_3_CS"/>
</dbReference>
<evidence type="ECO:0000259" key="6">
    <source>
        <dbReference type="SMART" id="SM00062"/>
    </source>
</evidence>
<name>A0A378J2R3_9GAMM</name>
<evidence type="ECO:0000256" key="1">
    <source>
        <dbReference type="ARBA" id="ARBA00004196"/>
    </source>
</evidence>
<evidence type="ECO:0000256" key="2">
    <source>
        <dbReference type="ARBA" id="ARBA00010333"/>
    </source>
</evidence>
<comment type="similarity">
    <text evidence="2 4">Belongs to the bacterial solute-binding protein 3 family.</text>
</comment>
<sequence>MRFVALILLLCSMTFSRAETLKIAILSYVPPFSVVADNNHFFGFDVELMDAVCKKIQAECHYVPVGYAQLLTMVKEQKVDLGIGAISITPDIQYQFLVSLPYLTSDGQLMTTLQNPINSEADIHGKRIGTWSNALFTSMVEKKYRDVAKIKQYTELPELLQALAEKEVDVVLIHEQVAKFWCAGEELKAQFKLVGEKISLGSGYGIITAHGRQALIDRINQALIQLETDGTYVKLYKDYFD</sequence>
<gene>
    <name evidence="7" type="primary">hisJ_1</name>
    <name evidence="7" type="ORF">NCTC13292_00825</name>
</gene>
<feature type="signal peptide" evidence="5">
    <location>
        <begin position="1"/>
        <end position="18"/>
    </location>
</feature>
<evidence type="ECO:0000313" key="7">
    <source>
        <dbReference type="EMBL" id="STX41251.1"/>
    </source>
</evidence>
<dbReference type="Pfam" id="PF00497">
    <property type="entry name" value="SBP_bac_3"/>
    <property type="match status" value="1"/>
</dbReference>
<dbReference type="Proteomes" id="UP000254677">
    <property type="component" value="Unassembled WGS sequence"/>
</dbReference>
<protein>
    <submittedName>
        <fullName evidence="7">Arginine transport system substrate-binding protein</fullName>
    </submittedName>
</protein>